<name>A0A4R4WRJ7_9ACTN</name>
<dbReference type="AlphaFoldDB" id="A0A4R4WRJ7"/>
<dbReference type="EMBL" id="SMKR01000104">
    <property type="protein sequence ID" value="TDD20325.1"/>
    <property type="molecule type" value="Genomic_DNA"/>
</dbReference>
<protein>
    <submittedName>
        <fullName evidence="2">Uncharacterized protein</fullName>
    </submittedName>
</protein>
<evidence type="ECO:0000313" key="3">
    <source>
        <dbReference type="Proteomes" id="UP000295172"/>
    </source>
</evidence>
<dbReference type="Proteomes" id="UP000295172">
    <property type="component" value="Unassembled WGS sequence"/>
</dbReference>
<evidence type="ECO:0000256" key="1">
    <source>
        <dbReference type="SAM" id="MobiDB-lite"/>
    </source>
</evidence>
<sequence length="101" mass="10931">MVAHRAEVVGVLDVPQLHAFGVAAVELGFDVFGDVDAVDDQVADPSGDVDVDQAPVDGPGPGQVTVDEPRVPQVRHHERRPTKSVIRTVVSRRPPERPELR</sequence>
<feature type="compositionally biased region" description="Acidic residues" evidence="1">
    <location>
        <begin position="40"/>
        <end position="51"/>
    </location>
</feature>
<evidence type="ECO:0000313" key="2">
    <source>
        <dbReference type="EMBL" id="TDD20325.1"/>
    </source>
</evidence>
<organism evidence="2 3">
    <name type="scientific">Kribbella turkmenica</name>
    <dbReference type="NCBI Taxonomy" id="2530375"/>
    <lineage>
        <taxon>Bacteria</taxon>
        <taxon>Bacillati</taxon>
        <taxon>Actinomycetota</taxon>
        <taxon>Actinomycetes</taxon>
        <taxon>Propionibacteriales</taxon>
        <taxon>Kribbellaceae</taxon>
        <taxon>Kribbella</taxon>
    </lineage>
</organism>
<keyword evidence="3" id="KW-1185">Reference proteome</keyword>
<reference evidence="2 3" key="1">
    <citation type="submission" date="2019-02" db="EMBL/GenBank/DDBJ databases">
        <title>Draft genome sequences of novel Actinobacteria.</title>
        <authorList>
            <person name="Sahin N."/>
            <person name="Ay H."/>
            <person name="Saygin H."/>
        </authorList>
    </citation>
    <scope>NUCLEOTIDE SEQUENCE [LARGE SCALE GENOMIC DNA]</scope>
    <source>
        <strain evidence="2 3">16K104</strain>
    </source>
</reference>
<accession>A0A4R4WRJ7</accession>
<feature type="region of interest" description="Disordered" evidence="1">
    <location>
        <begin position="40"/>
        <end position="101"/>
    </location>
</feature>
<dbReference type="RefSeq" id="WP_132323354.1">
    <property type="nucleotide sequence ID" value="NZ_SMKR01000104.1"/>
</dbReference>
<feature type="compositionally biased region" description="Basic residues" evidence="1">
    <location>
        <begin position="73"/>
        <end position="82"/>
    </location>
</feature>
<proteinExistence type="predicted"/>
<comment type="caution">
    <text evidence="2">The sequence shown here is derived from an EMBL/GenBank/DDBJ whole genome shotgun (WGS) entry which is preliminary data.</text>
</comment>
<gene>
    <name evidence="2" type="ORF">E1218_22710</name>
</gene>